<evidence type="ECO:0000313" key="2">
    <source>
        <dbReference type="Proteomes" id="UP000234681"/>
    </source>
</evidence>
<evidence type="ECO:0000313" key="1">
    <source>
        <dbReference type="EMBL" id="EDL91131.1"/>
    </source>
</evidence>
<name>A6IAL3_RAT</name>
<organism evidence="1 2">
    <name type="scientific">Rattus norvegicus</name>
    <name type="common">Rat</name>
    <dbReference type="NCBI Taxonomy" id="10116"/>
    <lineage>
        <taxon>Eukaryota</taxon>
        <taxon>Metazoa</taxon>
        <taxon>Chordata</taxon>
        <taxon>Craniata</taxon>
        <taxon>Vertebrata</taxon>
        <taxon>Euteleostomi</taxon>
        <taxon>Mammalia</taxon>
        <taxon>Eutheria</taxon>
        <taxon>Euarchontoglires</taxon>
        <taxon>Glires</taxon>
        <taxon>Rodentia</taxon>
        <taxon>Myomorpha</taxon>
        <taxon>Muroidea</taxon>
        <taxon>Muridae</taxon>
        <taxon>Murinae</taxon>
        <taxon>Rattus</taxon>
    </lineage>
</organism>
<reference evidence="2" key="1">
    <citation type="submission" date="2005-09" db="EMBL/GenBank/DDBJ databases">
        <authorList>
            <person name="Mural R.J."/>
            <person name="Li P.W."/>
            <person name="Adams M.D."/>
            <person name="Amanatides P.G."/>
            <person name="Baden-Tillson H."/>
            <person name="Barnstead M."/>
            <person name="Chin S.H."/>
            <person name="Dew I."/>
            <person name="Evans C.A."/>
            <person name="Ferriera S."/>
            <person name="Flanigan M."/>
            <person name="Fosler C."/>
            <person name="Glodek A."/>
            <person name="Gu Z."/>
            <person name="Holt R.A."/>
            <person name="Jennings D."/>
            <person name="Kraft C.L."/>
            <person name="Lu F."/>
            <person name="Nguyen T."/>
            <person name="Nusskern D.R."/>
            <person name="Pfannkoch C.M."/>
            <person name="Sitter C."/>
            <person name="Sutton G.G."/>
            <person name="Venter J.C."/>
            <person name="Wang Z."/>
            <person name="Woodage T."/>
            <person name="Zheng X.H."/>
            <person name="Zhong F."/>
        </authorList>
    </citation>
    <scope>NUCLEOTIDE SEQUENCE [LARGE SCALE GENOMIC DNA]</scope>
    <source>
        <strain>BN</strain>
        <strain evidence="2">Sprague-Dawley</strain>
    </source>
</reference>
<dbReference type="AlphaFoldDB" id="A6IAL3"/>
<accession>A6IAL3</accession>
<sequence length="86" mass="9702">MPKFPHSGCLDLLQALCPANIKENHQELTSSIITELNSRLFPEFPNFSLKSLLFPFCPCTDTLDKVLLQYHTLLKILPAISCPTFP</sequence>
<dbReference type="Proteomes" id="UP000234681">
    <property type="component" value="Chromosome 4"/>
</dbReference>
<protein>
    <submittedName>
        <fullName evidence="1">RCG56068</fullName>
    </submittedName>
</protein>
<dbReference type="EMBL" id="CH473957">
    <property type="protein sequence ID" value="EDL91131.1"/>
    <property type="molecule type" value="Genomic_DNA"/>
</dbReference>
<proteinExistence type="predicted"/>
<gene>
    <name evidence="1" type="ORF">rCG_56068</name>
</gene>